<organism evidence="1">
    <name type="scientific">Arundo donax</name>
    <name type="common">Giant reed</name>
    <name type="synonym">Donax arundinaceus</name>
    <dbReference type="NCBI Taxonomy" id="35708"/>
    <lineage>
        <taxon>Eukaryota</taxon>
        <taxon>Viridiplantae</taxon>
        <taxon>Streptophyta</taxon>
        <taxon>Embryophyta</taxon>
        <taxon>Tracheophyta</taxon>
        <taxon>Spermatophyta</taxon>
        <taxon>Magnoliopsida</taxon>
        <taxon>Liliopsida</taxon>
        <taxon>Poales</taxon>
        <taxon>Poaceae</taxon>
        <taxon>PACMAD clade</taxon>
        <taxon>Arundinoideae</taxon>
        <taxon>Arundineae</taxon>
        <taxon>Arundo</taxon>
    </lineage>
</organism>
<name>A0A0A9AK12_ARUDO</name>
<reference evidence="1" key="2">
    <citation type="journal article" date="2015" name="Data Brief">
        <title>Shoot transcriptome of the giant reed, Arundo donax.</title>
        <authorList>
            <person name="Barrero R.A."/>
            <person name="Guerrero F.D."/>
            <person name="Moolhuijzen P."/>
            <person name="Goolsby J.A."/>
            <person name="Tidwell J."/>
            <person name="Bellgard S.E."/>
            <person name="Bellgard M.I."/>
        </authorList>
    </citation>
    <scope>NUCLEOTIDE SEQUENCE</scope>
    <source>
        <tissue evidence="1">Shoot tissue taken approximately 20 cm above the soil surface</tissue>
    </source>
</reference>
<proteinExistence type="predicted"/>
<evidence type="ECO:0000313" key="1">
    <source>
        <dbReference type="EMBL" id="JAD51496.1"/>
    </source>
</evidence>
<accession>A0A0A9AK12</accession>
<sequence length="82" mass="8877">MHAKQPQLGYLIIDEVFLVCLQGGELFTGEGYPKMAFPDGWKGASGLYSVGFTRRGLSGVSLDAVRVAQDIAASWNSLPQCR</sequence>
<dbReference type="EMBL" id="GBRH01246399">
    <property type="protein sequence ID" value="JAD51496.1"/>
    <property type="molecule type" value="Transcribed_RNA"/>
</dbReference>
<dbReference type="AlphaFoldDB" id="A0A0A9AK12"/>
<reference evidence="1" key="1">
    <citation type="submission" date="2014-09" db="EMBL/GenBank/DDBJ databases">
        <authorList>
            <person name="Magalhaes I.L.F."/>
            <person name="Oliveira U."/>
            <person name="Santos F.R."/>
            <person name="Vidigal T.H.D.A."/>
            <person name="Brescovit A.D."/>
            <person name="Santos A.J."/>
        </authorList>
    </citation>
    <scope>NUCLEOTIDE SEQUENCE</scope>
    <source>
        <tissue evidence="1">Shoot tissue taken approximately 20 cm above the soil surface</tissue>
    </source>
</reference>
<protein>
    <submittedName>
        <fullName evidence="1">Uncharacterized protein</fullName>
    </submittedName>
</protein>